<reference evidence="1 2" key="1">
    <citation type="submission" date="2020-02" db="EMBL/GenBank/DDBJ databases">
        <title>Genome sequences of Thiorhodococcus mannitoliphagus and Thiorhodococcus minor, purple sulfur photosynthetic bacteria in the gammaproteobacterial family, Chromatiaceae.</title>
        <authorList>
            <person name="Aviles F.A."/>
            <person name="Meyer T.E."/>
            <person name="Kyndt J.A."/>
        </authorList>
    </citation>
    <scope>NUCLEOTIDE SEQUENCE [LARGE SCALE GENOMIC DNA]</scope>
    <source>
        <strain evidence="1 2">DSM 11518</strain>
    </source>
</reference>
<comment type="caution">
    <text evidence="1">The sequence shown here is derived from an EMBL/GenBank/DDBJ whole genome shotgun (WGS) entry which is preliminary data.</text>
</comment>
<evidence type="ECO:0000313" key="2">
    <source>
        <dbReference type="Proteomes" id="UP000483379"/>
    </source>
</evidence>
<proteinExistence type="predicted"/>
<keyword evidence="2" id="KW-1185">Reference proteome</keyword>
<dbReference type="Proteomes" id="UP000483379">
    <property type="component" value="Unassembled WGS sequence"/>
</dbReference>
<gene>
    <name evidence="1" type="ORF">G3446_10570</name>
</gene>
<dbReference type="RefSeq" id="WP_209262347.1">
    <property type="nucleotide sequence ID" value="NZ_JAAIJQ010000026.1"/>
</dbReference>
<protein>
    <submittedName>
        <fullName evidence="1">Zinc-dependent peptidase</fullName>
    </submittedName>
</protein>
<accession>A0A6M0JXQ2</accession>
<evidence type="ECO:0000313" key="1">
    <source>
        <dbReference type="EMBL" id="NEV62328.1"/>
    </source>
</evidence>
<dbReference type="AlphaFoldDB" id="A0A6M0JXQ2"/>
<name>A0A6M0JXQ2_9GAMM</name>
<organism evidence="1 2">
    <name type="scientific">Thiorhodococcus minor</name>
    <dbReference type="NCBI Taxonomy" id="57489"/>
    <lineage>
        <taxon>Bacteria</taxon>
        <taxon>Pseudomonadati</taxon>
        <taxon>Pseudomonadota</taxon>
        <taxon>Gammaproteobacteria</taxon>
        <taxon>Chromatiales</taxon>
        <taxon>Chromatiaceae</taxon>
        <taxon>Thiorhodococcus</taxon>
    </lineage>
</organism>
<dbReference type="EMBL" id="JAAIJQ010000026">
    <property type="protein sequence ID" value="NEV62328.1"/>
    <property type="molecule type" value="Genomic_DNA"/>
</dbReference>
<sequence length="106" mass="12033">MHQDEKRPMSMRDKMRLTWFDRGSAMFDGILDDPDGFPPLNDRESQRAWLAGFGGAWAELPEDPERADDPRNTPLLDVLSHRLADRPELLAQLLAIGRTATVEFVA</sequence>